<dbReference type="PRINTS" id="PR00081">
    <property type="entry name" value="GDHRDH"/>
</dbReference>
<evidence type="ECO:0000256" key="1">
    <source>
        <dbReference type="ARBA" id="ARBA00006484"/>
    </source>
</evidence>
<dbReference type="SUPFAM" id="SSF51735">
    <property type="entry name" value="NAD(P)-binding Rossmann-fold domains"/>
    <property type="match status" value="1"/>
</dbReference>
<evidence type="ECO:0000313" key="3">
    <source>
        <dbReference type="EMBL" id="GIP56239.1"/>
    </source>
</evidence>
<reference evidence="3 4" key="1">
    <citation type="submission" date="2021-03" db="EMBL/GenBank/DDBJ databases">
        <title>Antimicrobial resistance genes in bacteria isolated from Japanese honey, and their potential for conferring macrolide and lincosamide resistance in the American foulbrood pathogen Paenibacillus larvae.</title>
        <authorList>
            <person name="Okamoto M."/>
            <person name="Kumagai M."/>
            <person name="Kanamori H."/>
            <person name="Takamatsu D."/>
        </authorList>
    </citation>
    <scope>NUCLEOTIDE SEQUENCE [LARGE SCALE GENOMIC DNA]</scope>
    <source>
        <strain evidence="3 4">J15TS10</strain>
    </source>
</reference>
<dbReference type="Proteomes" id="UP000681290">
    <property type="component" value="Unassembled WGS sequence"/>
</dbReference>
<dbReference type="InterPro" id="IPR036291">
    <property type="entry name" value="NAD(P)-bd_dom_sf"/>
</dbReference>
<dbReference type="EMBL" id="BOSM01000001">
    <property type="protein sequence ID" value="GIP56239.1"/>
    <property type="molecule type" value="Genomic_DNA"/>
</dbReference>
<dbReference type="Gene3D" id="3.40.50.720">
    <property type="entry name" value="NAD(P)-binding Rossmann-like Domain"/>
    <property type="match status" value="1"/>
</dbReference>
<dbReference type="InterPro" id="IPR050259">
    <property type="entry name" value="SDR"/>
</dbReference>
<dbReference type="InterPro" id="IPR002347">
    <property type="entry name" value="SDR_fam"/>
</dbReference>
<comment type="similarity">
    <text evidence="1 2">Belongs to the short-chain dehydrogenases/reductases (SDR) family.</text>
</comment>
<dbReference type="PRINTS" id="PR00080">
    <property type="entry name" value="SDRFAMILY"/>
</dbReference>
<evidence type="ECO:0000256" key="2">
    <source>
        <dbReference type="RuleBase" id="RU000363"/>
    </source>
</evidence>
<dbReference type="PANTHER" id="PTHR42879">
    <property type="entry name" value="3-OXOACYL-(ACYL-CARRIER-PROTEIN) REDUCTASE"/>
    <property type="match status" value="1"/>
</dbReference>
<dbReference type="Pfam" id="PF00106">
    <property type="entry name" value="adh_short"/>
    <property type="match status" value="1"/>
</dbReference>
<accession>A0ABQ4MJT4</accession>
<name>A0ABQ4MJT4_9BACL</name>
<dbReference type="PANTHER" id="PTHR42879:SF2">
    <property type="entry name" value="3-OXOACYL-[ACYL-CARRIER-PROTEIN] REDUCTASE FABG"/>
    <property type="match status" value="1"/>
</dbReference>
<organism evidence="3 4">
    <name type="scientific">Paenibacillus woosongensis</name>
    <dbReference type="NCBI Taxonomy" id="307580"/>
    <lineage>
        <taxon>Bacteria</taxon>
        <taxon>Bacillati</taxon>
        <taxon>Bacillota</taxon>
        <taxon>Bacilli</taxon>
        <taxon>Bacillales</taxon>
        <taxon>Paenibacillaceae</taxon>
        <taxon>Paenibacillus</taxon>
    </lineage>
</organism>
<protein>
    <submittedName>
        <fullName evidence="3">Oxidoreductase</fullName>
    </submittedName>
</protein>
<proteinExistence type="inferred from homology"/>
<sequence length="268" mass="29808">MDYIMDMELRNKTALVTGSTKGIGKAIAMELAKEGVHVLINGRDYDEVQSTVNEIKSEFPATSPQNAAADLVDIEQREALLEKFPNIDILVNNMGIYEIMQYEDADDEVWDKYIHTNVLAANGLTKFYLPQMLKNDFGRVIFMASEEAIMPSGKMPQYAVTKSMLLSLSKSLSKLTVGTEVTVNTVMPGPTLSENVQQIIEGIYPDEKMSFSEKEKQFMAANLPQSEIQRFIRPIEIGRLVAFICSPHASAFKGSPIRMDGGMVPTII</sequence>
<keyword evidence="4" id="KW-1185">Reference proteome</keyword>
<comment type="caution">
    <text evidence="3">The sequence shown here is derived from an EMBL/GenBank/DDBJ whole genome shotgun (WGS) entry which is preliminary data.</text>
</comment>
<gene>
    <name evidence="3" type="ORF">J15TS10_00530</name>
</gene>
<evidence type="ECO:0000313" key="4">
    <source>
        <dbReference type="Proteomes" id="UP000681290"/>
    </source>
</evidence>